<evidence type="ECO:0000313" key="1">
    <source>
        <dbReference type="EMBL" id="KAH3809431.1"/>
    </source>
</evidence>
<comment type="caution">
    <text evidence="1">The sequence shown here is derived from an EMBL/GenBank/DDBJ whole genome shotgun (WGS) entry which is preliminary data.</text>
</comment>
<accession>A0A9D4G355</accession>
<sequence length="358" mass="41427">MILLRFFTQHVPLKFLRAKTCGSQGEKVTTSRSDVPDDAKEKIILELDAAISQMVGKNISVLSQKDPNILSVETIFDQAYRELELNIPFLFNLLSALLGDSGNKKASVVMIYSMILHSRNNKISAVQRLMTILAVRCHADNKLLSRLNKMHITTSAQSKANIIAECSEQCEQSVIKAIHDGKDGKFNGDNVDIFVQTNDIRMENKSKDYHFFASDFTPYRITDSDFQETEYLVNYMKEKRNIVINIERFKPDVDMFKHNIKILIARQLIEHPDFKWMEIAVPKHIQFPLQDVMSRKTTSFVLPVMLKNEMKYEDCVQIMDGYEKYLQEWYSKAGRYKSIKLVLVITYGSVVHLKKKYF</sequence>
<dbReference type="Proteomes" id="UP000828390">
    <property type="component" value="Unassembled WGS sequence"/>
</dbReference>
<evidence type="ECO:0000313" key="2">
    <source>
        <dbReference type="Proteomes" id="UP000828390"/>
    </source>
</evidence>
<gene>
    <name evidence="1" type="ORF">DPMN_137800</name>
</gene>
<reference evidence="1" key="1">
    <citation type="journal article" date="2019" name="bioRxiv">
        <title>The Genome of the Zebra Mussel, Dreissena polymorpha: A Resource for Invasive Species Research.</title>
        <authorList>
            <person name="McCartney M.A."/>
            <person name="Auch B."/>
            <person name="Kono T."/>
            <person name="Mallez S."/>
            <person name="Zhang Y."/>
            <person name="Obille A."/>
            <person name="Becker A."/>
            <person name="Abrahante J.E."/>
            <person name="Garbe J."/>
            <person name="Badalamenti J.P."/>
            <person name="Herman A."/>
            <person name="Mangelson H."/>
            <person name="Liachko I."/>
            <person name="Sullivan S."/>
            <person name="Sone E.D."/>
            <person name="Koren S."/>
            <person name="Silverstein K.A.T."/>
            <person name="Beckman K.B."/>
            <person name="Gohl D.M."/>
        </authorList>
    </citation>
    <scope>NUCLEOTIDE SEQUENCE</scope>
    <source>
        <strain evidence="1">Duluth1</strain>
        <tissue evidence="1">Whole animal</tissue>
    </source>
</reference>
<protein>
    <submittedName>
        <fullName evidence="1">Uncharacterized protein</fullName>
    </submittedName>
</protein>
<organism evidence="1 2">
    <name type="scientific">Dreissena polymorpha</name>
    <name type="common">Zebra mussel</name>
    <name type="synonym">Mytilus polymorpha</name>
    <dbReference type="NCBI Taxonomy" id="45954"/>
    <lineage>
        <taxon>Eukaryota</taxon>
        <taxon>Metazoa</taxon>
        <taxon>Spiralia</taxon>
        <taxon>Lophotrochozoa</taxon>
        <taxon>Mollusca</taxon>
        <taxon>Bivalvia</taxon>
        <taxon>Autobranchia</taxon>
        <taxon>Heteroconchia</taxon>
        <taxon>Euheterodonta</taxon>
        <taxon>Imparidentia</taxon>
        <taxon>Neoheterodontei</taxon>
        <taxon>Myida</taxon>
        <taxon>Dreissenoidea</taxon>
        <taxon>Dreissenidae</taxon>
        <taxon>Dreissena</taxon>
    </lineage>
</organism>
<keyword evidence="2" id="KW-1185">Reference proteome</keyword>
<proteinExistence type="predicted"/>
<reference evidence="1" key="2">
    <citation type="submission" date="2020-11" db="EMBL/GenBank/DDBJ databases">
        <authorList>
            <person name="McCartney M.A."/>
            <person name="Auch B."/>
            <person name="Kono T."/>
            <person name="Mallez S."/>
            <person name="Becker A."/>
            <person name="Gohl D.M."/>
            <person name="Silverstein K.A.T."/>
            <person name="Koren S."/>
            <person name="Bechman K.B."/>
            <person name="Herman A."/>
            <person name="Abrahante J.E."/>
            <person name="Garbe J."/>
        </authorList>
    </citation>
    <scope>NUCLEOTIDE SEQUENCE</scope>
    <source>
        <strain evidence="1">Duluth1</strain>
        <tissue evidence="1">Whole animal</tissue>
    </source>
</reference>
<name>A0A9D4G355_DREPO</name>
<dbReference type="AlphaFoldDB" id="A0A9D4G355"/>
<dbReference type="EMBL" id="JAIWYP010000006">
    <property type="protein sequence ID" value="KAH3809431.1"/>
    <property type="molecule type" value="Genomic_DNA"/>
</dbReference>